<name>A0A9W8DWM2_9FUNG</name>
<dbReference type="InterPro" id="IPR029052">
    <property type="entry name" value="Metallo-depent_PP-like"/>
</dbReference>
<feature type="compositionally biased region" description="Basic and acidic residues" evidence="5">
    <location>
        <begin position="459"/>
        <end position="469"/>
    </location>
</feature>
<evidence type="ECO:0000256" key="3">
    <source>
        <dbReference type="ARBA" id="ARBA00022989"/>
    </source>
</evidence>
<feature type="transmembrane region" description="Helical" evidence="6">
    <location>
        <begin position="384"/>
        <end position="403"/>
    </location>
</feature>
<dbReference type="GO" id="GO:0016787">
    <property type="term" value="F:hydrolase activity"/>
    <property type="evidence" value="ECO:0007669"/>
    <property type="project" value="InterPro"/>
</dbReference>
<dbReference type="SUPFAM" id="SSF56300">
    <property type="entry name" value="Metallo-dependent phosphatases"/>
    <property type="match status" value="1"/>
</dbReference>
<keyword evidence="3 6" id="KW-1133">Transmembrane helix</keyword>
<feature type="region of interest" description="Disordered" evidence="5">
    <location>
        <begin position="447"/>
        <end position="479"/>
    </location>
</feature>
<reference evidence="8" key="1">
    <citation type="submission" date="2022-07" db="EMBL/GenBank/DDBJ databases">
        <title>Phylogenomic reconstructions and comparative analyses of Kickxellomycotina fungi.</title>
        <authorList>
            <person name="Reynolds N.K."/>
            <person name="Stajich J.E."/>
            <person name="Barry K."/>
            <person name="Grigoriev I.V."/>
            <person name="Crous P."/>
            <person name="Smith M.E."/>
        </authorList>
    </citation>
    <scope>NUCLEOTIDE SEQUENCE</scope>
    <source>
        <strain evidence="8">RSA 861</strain>
    </source>
</reference>
<organism evidence="8 9">
    <name type="scientific">Tieghemiomyces parasiticus</name>
    <dbReference type="NCBI Taxonomy" id="78921"/>
    <lineage>
        <taxon>Eukaryota</taxon>
        <taxon>Fungi</taxon>
        <taxon>Fungi incertae sedis</taxon>
        <taxon>Zoopagomycota</taxon>
        <taxon>Kickxellomycotina</taxon>
        <taxon>Dimargaritomycetes</taxon>
        <taxon>Dimargaritales</taxon>
        <taxon>Dimargaritaceae</taxon>
        <taxon>Tieghemiomyces</taxon>
    </lineage>
</organism>
<evidence type="ECO:0000313" key="8">
    <source>
        <dbReference type="EMBL" id="KAJ1927067.1"/>
    </source>
</evidence>
<evidence type="ECO:0000313" key="9">
    <source>
        <dbReference type="Proteomes" id="UP001150569"/>
    </source>
</evidence>
<dbReference type="Proteomes" id="UP001150569">
    <property type="component" value="Unassembled WGS sequence"/>
</dbReference>
<feature type="domain" description="Calcineurin-like phosphoesterase" evidence="7">
    <location>
        <begin position="70"/>
        <end position="317"/>
    </location>
</feature>
<proteinExistence type="predicted"/>
<feature type="transmembrane region" description="Helical" evidence="6">
    <location>
        <begin position="508"/>
        <end position="531"/>
    </location>
</feature>
<evidence type="ECO:0000256" key="4">
    <source>
        <dbReference type="ARBA" id="ARBA00023136"/>
    </source>
</evidence>
<evidence type="ECO:0000256" key="2">
    <source>
        <dbReference type="ARBA" id="ARBA00022692"/>
    </source>
</evidence>
<protein>
    <recommendedName>
        <fullName evidence="7">Calcineurin-like phosphoesterase domain-containing protein</fullName>
    </recommendedName>
</protein>
<evidence type="ECO:0000256" key="1">
    <source>
        <dbReference type="ARBA" id="ARBA00004141"/>
    </source>
</evidence>
<dbReference type="GO" id="GO:0016020">
    <property type="term" value="C:membrane"/>
    <property type="evidence" value="ECO:0007669"/>
    <property type="project" value="UniProtKB-SubCell"/>
</dbReference>
<dbReference type="PANTHER" id="PTHR13315">
    <property type="entry name" value="METALLO PHOSPHOESTERASE RELATED"/>
    <property type="match status" value="1"/>
</dbReference>
<sequence>MGLRWPTLSRTPGCSWNTFLLCLPVLWAVFVYYNEVLTFRFATQRCHWPDIDRKVTSLVVPSASDVPVYRIAIVADPQITDQYSYDQTGLRLSLTNFITDQYARKNYWYLESLQQPDMVIILGDLFDGGRHWGDDQWYTELKRFRRIFRLPVGSVGTDRPLGSPSPAGADRGSTPPTFRYVVGNHDIGVSQSVILPALTRFQRVFGPVNYRLTVANHTLVILDDLSFGNTVLPELSRNTTRFLDEVTTESDSTLRLLFTHIPLYRPDGTDCGPRRHNSTPINQESGFQYQNLVLEEDTATILNKLQPAVVFTGDDHDQCLVHHELPGPPPRRTPEYTVGSFSMAGGNMFPSYTLLTLTTSSQATFLSNSNATWATQLCELPSQVLIYIAYALTLVLTLALLLWRTFVAVRYQSDGKLTDRYQLAAVERINPTLDTAGVRISVDPGTSYGHSPASPDCQPFREAKDDDHNSLASDDEASVSEEDPADYIYQHPRQIILRRAFLIQWARAFGWALARVAVFPVITFVACTFYFW</sequence>
<keyword evidence="9" id="KW-1185">Reference proteome</keyword>
<evidence type="ECO:0000256" key="6">
    <source>
        <dbReference type="SAM" id="Phobius"/>
    </source>
</evidence>
<comment type="caution">
    <text evidence="8">The sequence shown here is derived from an EMBL/GenBank/DDBJ whole genome shotgun (WGS) entry which is preliminary data.</text>
</comment>
<dbReference type="GO" id="GO:0006506">
    <property type="term" value="P:GPI anchor biosynthetic process"/>
    <property type="evidence" value="ECO:0007669"/>
    <property type="project" value="InterPro"/>
</dbReference>
<keyword evidence="2 6" id="KW-0812">Transmembrane</keyword>
<evidence type="ECO:0000256" key="5">
    <source>
        <dbReference type="SAM" id="MobiDB-lite"/>
    </source>
</evidence>
<dbReference type="Pfam" id="PF00149">
    <property type="entry name" value="Metallophos"/>
    <property type="match status" value="1"/>
</dbReference>
<comment type="subcellular location">
    <subcellularLocation>
        <location evidence="1">Membrane</location>
        <topology evidence="1">Multi-pass membrane protein</topology>
    </subcellularLocation>
</comment>
<dbReference type="EMBL" id="JANBPT010000136">
    <property type="protein sequence ID" value="KAJ1927067.1"/>
    <property type="molecule type" value="Genomic_DNA"/>
</dbReference>
<dbReference type="PANTHER" id="PTHR13315:SF4">
    <property type="entry name" value="METALLOPHOSPHOESTERASE, ISOFORM E"/>
    <property type="match status" value="1"/>
</dbReference>
<dbReference type="AlphaFoldDB" id="A0A9W8DWM2"/>
<gene>
    <name evidence="8" type="ORF">IWQ60_003259</name>
</gene>
<dbReference type="InterPro" id="IPR033308">
    <property type="entry name" value="PGAP5/Cdc1/Ted1"/>
</dbReference>
<accession>A0A9W8DWM2</accession>
<evidence type="ECO:0000259" key="7">
    <source>
        <dbReference type="Pfam" id="PF00149"/>
    </source>
</evidence>
<feature type="transmembrane region" description="Helical" evidence="6">
    <location>
        <begin position="12"/>
        <end position="33"/>
    </location>
</feature>
<dbReference type="InterPro" id="IPR004843">
    <property type="entry name" value="Calcineurin-like_PHP"/>
</dbReference>
<dbReference type="OrthoDB" id="5977743at2759"/>
<dbReference type="Gene3D" id="3.60.21.10">
    <property type="match status" value="1"/>
</dbReference>
<keyword evidence="4 6" id="KW-0472">Membrane</keyword>
<dbReference type="GO" id="GO:0005783">
    <property type="term" value="C:endoplasmic reticulum"/>
    <property type="evidence" value="ECO:0007669"/>
    <property type="project" value="TreeGrafter"/>
</dbReference>